<sequence>MNFSESIPMCVFVLTKVFLIVEELLSESYFNAFFTLKKQRYIPESRKSTFSTTKNGFQD</sequence>
<evidence type="ECO:0000313" key="4">
    <source>
        <dbReference type="Proteomes" id="UP000198319"/>
    </source>
</evidence>
<keyword evidence="4" id="KW-1185">Reference proteome</keyword>
<gene>
    <name evidence="2" type="ORF">B0A71_12660</name>
    <name evidence="1" type="ORF">BHE19_12210</name>
</gene>
<reference evidence="2 4" key="3">
    <citation type="submission" date="2016-11" db="EMBL/GenBank/DDBJ databases">
        <title>Whole genomes of Flavobacteriaceae.</title>
        <authorList>
            <person name="Stine C."/>
            <person name="Li C."/>
            <person name="Tadesse D."/>
        </authorList>
    </citation>
    <scope>NUCLEOTIDE SEQUENCE [LARGE SCALE GENOMIC DNA]</scope>
    <source>
        <strain evidence="2 4">ATCC BAA-2541</strain>
    </source>
</reference>
<proteinExistence type="predicted"/>
<reference evidence="1" key="1">
    <citation type="submission" date="2016-09" db="EMBL/GenBank/DDBJ databases">
        <authorList>
            <person name="Capua I."/>
            <person name="De Benedictis P."/>
            <person name="Joannis T."/>
            <person name="Lombin L.H."/>
            <person name="Cattoli G."/>
        </authorList>
    </citation>
    <scope>NUCLEOTIDE SEQUENCE [LARGE SCALE GENOMIC DNA]</scope>
    <source>
        <strain evidence="1">MSU</strain>
    </source>
</reference>
<dbReference type="Proteomes" id="UP000198319">
    <property type="component" value="Unassembled WGS sequence"/>
</dbReference>
<evidence type="ECO:0000313" key="1">
    <source>
        <dbReference type="EMBL" id="OHT44475.1"/>
    </source>
</evidence>
<evidence type="ECO:0000313" key="3">
    <source>
        <dbReference type="Proteomes" id="UP000180252"/>
    </source>
</evidence>
<reference evidence="3" key="2">
    <citation type="submission" date="2016-09" db="EMBL/GenBank/DDBJ databases">
        <authorList>
            <person name="Chen S."/>
            <person name="Walker E."/>
        </authorList>
    </citation>
    <scope>NUCLEOTIDE SEQUENCE [LARGE SCALE GENOMIC DNA]</scope>
    <source>
        <strain evidence="3">MSU</strain>
    </source>
</reference>
<name>A0A1S1J4R3_9FLAO</name>
<dbReference type="EMBL" id="MUHG01000018">
    <property type="protein sequence ID" value="OXB19389.1"/>
    <property type="molecule type" value="Genomic_DNA"/>
</dbReference>
<dbReference type="EMBL" id="MIKE01000024">
    <property type="protein sequence ID" value="OHT44475.1"/>
    <property type="molecule type" value="Genomic_DNA"/>
</dbReference>
<accession>A0A1S1J4R3</accession>
<dbReference type="Proteomes" id="UP000180252">
    <property type="component" value="Unassembled WGS sequence"/>
</dbReference>
<evidence type="ECO:0000313" key="2">
    <source>
        <dbReference type="EMBL" id="OXB19389.1"/>
    </source>
</evidence>
<comment type="caution">
    <text evidence="1">The sequence shown here is derived from an EMBL/GenBank/DDBJ whole genome shotgun (WGS) entry which is preliminary data.</text>
</comment>
<protein>
    <submittedName>
        <fullName evidence="1">Uncharacterized protein</fullName>
    </submittedName>
</protein>
<dbReference type="STRING" id="1278819.BHE19_12210"/>
<organism evidence="1 3">
    <name type="scientific">Flavobacterium tructae</name>
    <dbReference type="NCBI Taxonomy" id="1114873"/>
    <lineage>
        <taxon>Bacteria</taxon>
        <taxon>Pseudomonadati</taxon>
        <taxon>Bacteroidota</taxon>
        <taxon>Flavobacteriia</taxon>
        <taxon>Flavobacteriales</taxon>
        <taxon>Flavobacteriaceae</taxon>
        <taxon>Flavobacterium</taxon>
    </lineage>
</organism>
<dbReference type="AlphaFoldDB" id="A0A1S1J4R3"/>